<dbReference type="InterPro" id="IPR005804">
    <property type="entry name" value="FA_desaturase_dom"/>
</dbReference>
<keyword evidence="1" id="KW-0812">Transmembrane</keyword>
<gene>
    <name evidence="3" type="ORF">OIK40_06120</name>
</gene>
<dbReference type="PANTHER" id="PTHR19353:SF73">
    <property type="entry name" value="FATTY ACID DESATURASE"/>
    <property type="match status" value="1"/>
</dbReference>
<evidence type="ECO:0000313" key="4">
    <source>
        <dbReference type="Proteomes" id="UP001216558"/>
    </source>
</evidence>
<feature type="transmembrane region" description="Helical" evidence="1">
    <location>
        <begin position="158"/>
        <end position="176"/>
    </location>
</feature>
<sequence length="345" mass="38787">MTDRPTAAGGETAAIDPRRLAYELRPFTKVRTGRSIWELAVTLVPFVALVLAMLIALASGYAIGLALVPVAGLLLLRAFIIQHDCGHDAFLAKRASNDWLGRALGVLTFTPYDCWRRSHTLHHANTGNLDARGFGDVDTLTVREFQSAGRFQRLFYRVYRHPVVLFGIGPAYLFLLRHRLPIGLMREGTRYWVSAIATNLATAAILAALMAVFGIGNTLLVIIPTLLVAASTGVWLFYIQHQFEHAHWDKRENWSFHDAALKGSSHLDLPQPLRWFTGNIGMHHVHHLASRIPFYRLPNVLAAYPELRNLNRFTIAQTLRPLTLTLWDEDQRRLVSFREAARASG</sequence>
<evidence type="ECO:0000256" key="1">
    <source>
        <dbReference type="SAM" id="Phobius"/>
    </source>
</evidence>
<feature type="transmembrane region" description="Helical" evidence="1">
    <location>
        <begin position="35"/>
        <end position="55"/>
    </location>
</feature>
<feature type="domain" description="Fatty acid desaturase" evidence="2">
    <location>
        <begin position="66"/>
        <end position="304"/>
    </location>
</feature>
<evidence type="ECO:0000313" key="3">
    <source>
        <dbReference type="EMBL" id="MDC8754217.1"/>
    </source>
</evidence>
<dbReference type="EMBL" id="JAQQXQ010000004">
    <property type="protein sequence ID" value="MDC8754217.1"/>
    <property type="molecule type" value="Genomic_DNA"/>
</dbReference>
<feature type="transmembrane region" description="Helical" evidence="1">
    <location>
        <begin position="191"/>
        <end position="212"/>
    </location>
</feature>
<feature type="transmembrane region" description="Helical" evidence="1">
    <location>
        <begin position="219"/>
        <end position="238"/>
    </location>
</feature>
<dbReference type="CDD" id="cd03507">
    <property type="entry name" value="Delta12-FADS-like"/>
    <property type="match status" value="1"/>
</dbReference>
<dbReference type="InterPro" id="IPR012171">
    <property type="entry name" value="Fatty_acid_desaturase"/>
</dbReference>
<dbReference type="PANTHER" id="PTHR19353">
    <property type="entry name" value="FATTY ACID DESATURASE 2"/>
    <property type="match status" value="1"/>
</dbReference>
<feature type="transmembrane region" description="Helical" evidence="1">
    <location>
        <begin position="61"/>
        <end position="80"/>
    </location>
</feature>
<dbReference type="RefSeq" id="WP_273677049.1">
    <property type="nucleotide sequence ID" value="NZ_JAQQXQ010000004.1"/>
</dbReference>
<name>A0ABT5JN72_9SPHN</name>
<reference evidence="3 4" key="1">
    <citation type="submission" date="2022-10" db="EMBL/GenBank/DDBJ databases">
        <title>Erythrobacter sp. sf7 Genome sequencing.</title>
        <authorList>
            <person name="Park S."/>
        </authorList>
    </citation>
    <scope>NUCLEOTIDE SEQUENCE [LARGE SCALE GENOMIC DNA]</scope>
    <source>
        <strain evidence="4">sf7</strain>
    </source>
</reference>
<dbReference type="Proteomes" id="UP001216558">
    <property type="component" value="Unassembled WGS sequence"/>
</dbReference>
<proteinExistence type="predicted"/>
<comment type="caution">
    <text evidence="3">The sequence shown here is derived from an EMBL/GenBank/DDBJ whole genome shotgun (WGS) entry which is preliminary data.</text>
</comment>
<dbReference type="Pfam" id="PF00487">
    <property type="entry name" value="FA_desaturase"/>
    <property type="match status" value="1"/>
</dbReference>
<keyword evidence="1" id="KW-0472">Membrane</keyword>
<evidence type="ECO:0000259" key="2">
    <source>
        <dbReference type="Pfam" id="PF00487"/>
    </source>
</evidence>
<accession>A0ABT5JN72</accession>
<keyword evidence="1" id="KW-1133">Transmembrane helix</keyword>
<protein>
    <submittedName>
        <fullName evidence="3">Fatty acid desaturase</fullName>
    </submittedName>
</protein>
<keyword evidence="4" id="KW-1185">Reference proteome</keyword>
<organism evidence="3 4">
    <name type="scientific">Erythrobacter fulvus</name>
    <dbReference type="NCBI Taxonomy" id="2987523"/>
    <lineage>
        <taxon>Bacteria</taxon>
        <taxon>Pseudomonadati</taxon>
        <taxon>Pseudomonadota</taxon>
        <taxon>Alphaproteobacteria</taxon>
        <taxon>Sphingomonadales</taxon>
        <taxon>Erythrobacteraceae</taxon>
        <taxon>Erythrobacter/Porphyrobacter group</taxon>
        <taxon>Erythrobacter</taxon>
    </lineage>
</organism>